<reference evidence="1" key="1">
    <citation type="submission" date="2019-08" db="EMBL/GenBank/DDBJ databases">
        <authorList>
            <person name="Kucharzyk K."/>
            <person name="Murdoch R.W."/>
            <person name="Higgins S."/>
            <person name="Loffler F."/>
        </authorList>
    </citation>
    <scope>NUCLEOTIDE SEQUENCE</scope>
</reference>
<evidence type="ECO:0000313" key="1">
    <source>
        <dbReference type="EMBL" id="MPN38035.1"/>
    </source>
</evidence>
<organism evidence="1">
    <name type="scientific">bioreactor metagenome</name>
    <dbReference type="NCBI Taxonomy" id="1076179"/>
    <lineage>
        <taxon>unclassified sequences</taxon>
        <taxon>metagenomes</taxon>
        <taxon>ecological metagenomes</taxon>
    </lineage>
</organism>
<gene>
    <name evidence="1" type="ORF">SDC9_185558</name>
</gene>
<dbReference type="AlphaFoldDB" id="A0A645HG67"/>
<proteinExistence type="predicted"/>
<protein>
    <recommendedName>
        <fullName evidence="2">CCA-adding enzyme C-terminal domain-containing protein</fullName>
    </recommendedName>
</protein>
<comment type="caution">
    <text evidence="1">The sequence shown here is derived from an EMBL/GenBank/DDBJ whole genome shotgun (WGS) entry which is preliminary data.</text>
</comment>
<dbReference type="EMBL" id="VSSQ01093022">
    <property type="protein sequence ID" value="MPN38035.1"/>
    <property type="molecule type" value="Genomic_DNA"/>
</dbReference>
<name>A0A645HG67_9ZZZZ</name>
<sequence>MLASRYTEKSLIEFEGFAQRCRQVLTSGCPLDLSDLTVRGEELAGLGVPPAKRGKALKALLAEVLREPSRIQRHILLEIVERYAGGKEANE</sequence>
<evidence type="ECO:0008006" key="2">
    <source>
        <dbReference type="Google" id="ProtNLM"/>
    </source>
</evidence>
<accession>A0A645HG67</accession>